<dbReference type="RefSeq" id="WP_283424054.1">
    <property type="nucleotide sequence ID" value="NZ_FXTY01000001.1"/>
</dbReference>
<evidence type="ECO:0000313" key="3">
    <source>
        <dbReference type="Proteomes" id="UP001157961"/>
    </source>
</evidence>
<dbReference type="InterPro" id="IPR051783">
    <property type="entry name" value="NAD(P)-dependent_oxidoreduct"/>
</dbReference>
<reference evidence="2 3" key="1">
    <citation type="submission" date="2017-05" db="EMBL/GenBank/DDBJ databases">
        <authorList>
            <person name="Varghese N."/>
            <person name="Submissions S."/>
        </authorList>
    </citation>
    <scope>NUCLEOTIDE SEQUENCE [LARGE SCALE GENOMIC DNA]</scope>
    <source>
        <strain evidence="2 3">DSM 29734</strain>
    </source>
</reference>
<dbReference type="PANTHER" id="PTHR48079:SF6">
    <property type="entry name" value="NAD(P)-BINDING DOMAIN-CONTAINING PROTEIN-RELATED"/>
    <property type="match status" value="1"/>
</dbReference>
<sequence length="325" mass="34649">MSAAALAITGATGFIGRHCVEQARAEGTTLRLFVRDMAKVPTAWQTDKTVEIIAMDLTNTGDGLANALDGIRTVIHCAATLSGDQDRDTVAASVAVIDAVIAAQVPHVVLAGSLSVYDVSGVPKGGALEESTPVNTDGRDTYAQAKLTQETLFHDGASFYGYALSVLRLGAVWGPDHLFNAHIGPAVGSTLLKIDGGGEVPLCRVELAAQALIKAAHEHTGVGTLNILDDDRPNRTDFLTAFRACGWPKQVLPTPLWLWRMAAFITPDKPTMPGLLRRAVLEARHRPVTYSNTMMHNRLGPVTMLPFAAAMQAAIEQQEQQATPP</sequence>
<dbReference type="PANTHER" id="PTHR48079">
    <property type="entry name" value="PROTEIN YEEZ"/>
    <property type="match status" value="1"/>
</dbReference>
<accession>A0ABY1N6M3</accession>
<evidence type="ECO:0000259" key="1">
    <source>
        <dbReference type="Pfam" id="PF01370"/>
    </source>
</evidence>
<organism evidence="2 3">
    <name type="scientific">Shimia sagamensis</name>
    <dbReference type="NCBI Taxonomy" id="1566352"/>
    <lineage>
        <taxon>Bacteria</taxon>
        <taxon>Pseudomonadati</taxon>
        <taxon>Pseudomonadota</taxon>
        <taxon>Alphaproteobacteria</taxon>
        <taxon>Rhodobacterales</taxon>
        <taxon>Roseobacteraceae</taxon>
    </lineage>
</organism>
<dbReference type="InterPro" id="IPR001509">
    <property type="entry name" value="Epimerase_deHydtase"/>
</dbReference>
<gene>
    <name evidence="2" type="ORF">SAMN06265373_101176</name>
</gene>
<dbReference type="SUPFAM" id="SSF51735">
    <property type="entry name" value="NAD(P)-binding Rossmann-fold domains"/>
    <property type="match status" value="1"/>
</dbReference>
<dbReference type="EMBL" id="FXTY01000001">
    <property type="protein sequence ID" value="SMP01850.1"/>
    <property type="molecule type" value="Genomic_DNA"/>
</dbReference>
<dbReference type="InterPro" id="IPR036291">
    <property type="entry name" value="NAD(P)-bd_dom_sf"/>
</dbReference>
<keyword evidence="3" id="KW-1185">Reference proteome</keyword>
<feature type="domain" description="NAD-dependent epimerase/dehydratase" evidence="1">
    <location>
        <begin position="8"/>
        <end position="187"/>
    </location>
</feature>
<proteinExistence type="predicted"/>
<dbReference type="Pfam" id="PF01370">
    <property type="entry name" value="Epimerase"/>
    <property type="match status" value="1"/>
</dbReference>
<name>A0ABY1N6M3_9RHOB</name>
<dbReference type="Gene3D" id="3.40.50.720">
    <property type="entry name" value="NAD(P)-binding Rossmann-like Domain"/>
    <property type="match status" value="1"/>
</dbReference>
<comment type="caution">
    <text evidence="2">The sequence shown here is derived from an EMBL/GenBank/DDBJ whole genome shotgun (WGS) entry which is preliminary data.</text>
</comment>
<protein>
    <submittedName>
        <fullName evidence="2">UDP-glucose 4-epimerase</fullName>
    </submittedName>
</protein>
<dbReference type="Proteomes" id="UP001157961">
    <property type="component" value="Unassembled WGS sequence"/>
</dbReference>
<evidence type="ECO:0000313" key="2">
    <source>
        <dbReference type="EMBL" id="SMP01850.1"/>
    </source>
</evidence>